<dbReference type="RefSeq" id="XP_001460395.1">
    <property type="nucleotide sequence ID" value="XM_001460358.1"/>
</dbReference>
<protein>
    <submittedName>
        <fullName evidence="2">Uncharacterized protein</fullName>
    </submittedName>
</protein>
<dbReference type="Proteomes" id="UP000000600">
    <property type="component" value="Unassembled WGS sequence"/>
</dbReference>
<sequence length="372" mass="43755">MYYAPSRPVEIEKFPKGYIKPTGQNLEFLQRPPEDNRRIQDYYGKAEDLPVQQDRLQKVIIQGTSEQPEQSPQEKKQENGQKENPNQDQDQNAGSNVNPQRVVPQDKFQSAPYNTIFTDENIYKPVGTPQNFAQSILQPQESRISHSNPRGDNRRYVHGFRGFSQDFQEPSLGYFPQDFRSIPSEELGLPLSGYRRMAPPGILSDYRRGIPEPILSKRNYGRELRGECSYRVIPVTDFRRGPPVDYHGLPPMLNERNVQPFDDRGYPYYDYDRQRFDPPFEQRTFYDPRAVPPPDYYVPEYRGFPPIGMSREFNERANYYRSLPYQDRLYPPSYGRINQQIVMEGRPDYNYDRFYPPYEEGGNGQNQRIKQV</sequence>
<dbReference type="GeneID" id="5046180"/>
<name>A0ECI1_PARTE</name>
<proteinExistence type="predicted"/>
<dbReference type="HOGENOM" id="CLU_744880_0_0_1"/>
<feature type="compositionally biased region" description="Basic and acidic residues" evidence="1">
    <location>
        <begin position="32"/>
        <end position="48"/>
    </location>
</feature>
<dbReference type="InParanoid" id="A0ECI1"/>
<dbReference type="EMBL" id="CT868671">
    <property type="protein sequence ID" value="CAK92998.1"/>
    <property type="molecule type" value="Genomic_DNA"/>
</dbReference>
<keyword evidence="3" id="KW-1185">Reference proteome</keyword>
<gene>
    <name evidence="2" type="ORF">GSPATT00003867001</name>
</gene>
<organism evidence="2 3">
    <name type="scientific">Paramecium tetraurelia</name>
    <dbReference type="NCBI Taxonomy" id="5888"/>
    <lineage>
        <taxon>Eukaryota</taxon>
        <taxon>Sar</taxon>
        <taxon>Alveolata</taxon>
        <taxon>Ciliophora</taxon>
        <taxon>Intramacronucleata</taxon>
        <taxon>Oligohymenophorea</taxon>
        <taxon>Peniculida</taxon>
        <taxon>Parameciidae</taxon>
        <taxon>Paramecium</taxon>
    </lineage>
</organism>
<dbReference type="AlphaFoldDB" id="A0ECI1"/>
<dbReference type="KEGG" id="ptm:GSPATT00003867001"/>
<accession>A0ECI1</accession>
<dbReference type="OrthoDB" id="292297at2759"/>
<reference evidence="2 3" key="1">
    <citation type="journal article" date="2006" name="Nature">
        <title>Global trends of whole-genome duplications revealed by the ciliate Paramecium tetraurelia.</title>
        <authorList>
            <consortium name="Genoscope"/>
            <person name="Aury J.-M."/>
            <person name="Jaillon O."/>
            <person name="Duret L."/>
            <person name="Noel B."/>
            <person name="Jubin C."/>
            <person name="Porcel B.M."/>
            <person name="Segurens B."/>
            <person name="Daubin V."/>
            <person name="Anthouard V."/>
            <person name="Aiach N."/>
            <person name="Arnaiz O."/>
            <person name="Billaut A."/>
            <person name="Beisson J."/>
            <person name="Blanc I."/>
            <person name="Bouhouche K."/>
            <person name="Camara F."/>
            <person name="Duharcourt S."/>
            <person name="Guigo R."/>
            <person name="Gogendeau D."/>
            <person name="Katinka M."/>
            <person name="Keller A.-M."/>
            <person name="Kissmehl R."/>
            <person name="Klotz C."/>
            <person name="Koll F."/>
            <person name="Le Moue A."/>
            <person name="Lepere C."/>
            <person name="Malinsky S."/>
            <person name="Nowacki M."/>
            <person name="Nowak J.K."/>
            <person name="Plattner H."/>
            <person name="Poulain J."/>
            <person name="Ruiz F."/>
            <person name="Serrano V."/>
            <person name="Zagulski M."/>
            <person name="Dessen P."/>
            <person name="Betermier M."/>
            <person name="Weissenbach J."/>
            <person name="Scarpelli C."/>
            <person name="Schachter V."/>
            <person name="Sperling L."/>
            <person name="Meyer E."/>
            <person name="Cohen J."/>
            <person name="Wincker P."/>
        </authorList>
    </citation>
    <scope>NUCLEOTIDE SEQUENCE [LARGE SCALE GENOMIC DNA]</scope>
    <source>
        <strain evidence="2 3">Stock d4-2</strain>
    </source>
</reference>
<feature type="region of interest" description="Disordered" evidence="1">
    <location>
        <begin position="1"/>
        <end position="107"/>
    </location>
</feature>
<evidence type="ECO:0000313" key="3">
    <source>
        <dbReference type="Proteomes" id="UP000000600"/>
    </source>
</evidence>
<feature type="compositionally biased region" description="Polar residues" evidence="1">
    <location>
        <begin position="82"/>
        <end position="99"/>
    </location>
</feature>
<dbReference type="OMA" id="YGRINQQ"/>
<feature type="compositionally biased region" description="Basic and acidic residues" evidence="1">
    <location>
        <begin position="72"/>
        <end position="81"/>
    </location>
</feature>
<evidence type="ECO:0000313" key="2">
    <source>
        <dbReference type="EMBL" id="CAK92998.1"/>
    </source>
</evidence>
<evidence type="ECO:0000256" key="1">
    <source>
        <dbReference type="SAM" id="MobiDB-lite"/>
    </source>
</evidence>